<keyword evidence="2" id="KW-1185">Reference proteome</keyword>
<dbReference type="AlphaFoldDB" id="A0A1M4SUJ3"/>
<sequence>MRIAAVVDNGGFVVPLPDGADILIYDTEEGKTYQYHNPGFDVETNRRATTVEFMLQKQVNVVCTVPGAFCPVSKNKAVENSIKFIRLDNNISFQEVLSDLDEYLKGISADIPDSELFKR</sequence>
<dbReference type="EMBL" id="FQVH01000001">
    <property type="protein sequence ID" value="SHE35881.1"/>
    <property type="molecule type" value="Genomic_DNA"/>
</dbReference>
<accession>A0A1M4SUJ3</accession>
<name>A0A1M4SUJ3_9THEO</name>
<dbReference type="OrthoDB" id="1726325at2"/>
<evidence type="ECO:0000313" key="1">
    <source>
        <dbReference type="EMBL" id="SHE35881.1"/>
    </source>
</evidence>
<reference evidence="1 2" key="1">
    <citation type="submission" date="2016-11" db="EMBL/GenBank/DDBJ databases">
        <authorList>
            <person name="Jaros S."/>
            <person name="Januszkiewicz K."/>
            <person name="Wedrychowicz H."/>
        </authorList>
    </citation>
    <scope>NUCLEOTIDE SEQUENCE [LARGE SCALE GENOMIC DNA]</scope>
    <source>
        <strain evidence="1 2">DSM 17918</strain>
    </source>
</reference>
<dbReference type="RefSeq" id="WP_073341156.1">
    <property type="nucleotide sequence ID" value="NZ_FQVH01000001.1"/>
</dbReference>
<dbReference type="Proteomes" id="UP000184088">
    <property type="component" value="Unassembled WGS sequence"/>
</dbReference>
<evidence type="ECO:0008006" key="3">
    <source>
        <dbReference type="Google" id="ProtNLM"/>
    </source>
</evidence>
<evidence type="ECO:0000313" key="2">
    <source>
        <dbReference type="Proteomes" id="UP000184088"/>
    </source>
</evidence>
<dbReference type="InterPro" id="IPR036105">
    <property type="entry name" value="DiNase_FeMo-co_biosyn_sf"/>
</dbReference>
<dbReference type="STRING" id="1121256.SAMN02746089_00132"/>
<organism evidence="1 2">
    <name type="scientific">Caldanaerobius fijiensis DSM 17918</name>
    <dbReference type="NCBI Taxonomy" id="1121256"/>
    <lineage>
        <taxon>Bacteria</taxon>
        <taxon>Bacillati</taxon>
        <taxon>Bacillota</taxon>
        <taxon>Clostridia</taxon>
        <taxon>Thermoanaerobacterales</taxon>
        <taxon>Thermoanaerobacteraceae</taxon>
        <taxon>Caldanaerobius</taxon>
    </lineage>
</organism>
<protein>
    <recommendedName>
        <fullName evidence="3">Dinitrogenase iron-molybdenum cofactor</fullName>
    </recommendedName>
</protein>
<gene>
    <name evidence="1" type="ORF">SAMN02746089_00132</name>
</gene>
<proteinExistence type="predicted"/>
<dbReference type="SUPFAM" id="SSF53146">
    <property type="entry name" value="Nitrogenase accessory factor-like"/>
    <property type="match status" value="1"/>
</dbReference>